<dbReference type="Pfam" id="PF04542">
    <property type="entry name" value="Sigma70_r2"/>
    <property type="match status" value="1"/>
</dbReference>
<dbReference type="PANTHER" id="PTHR43133:SF8">
    <property type="entry name" value="RNA POLYMERASE SIGMA FACTOR HI_1459-RELATED"/>
    <property type="match status" value="1"/>
</dbReference>
<dbReference type="Gene3D" id="1.10.1740.10">
    <property type="match status" value="1"/>
</dbReference>
<dbReference type="PANTHER" id="PTHR43133">
    <property type="entry name" value="RNA POLYMERASE ECF-TYPE SIGMA FACTO"/>
    <property type="match status" value="1"/>
</dbReference>
<dbReference type="Proteomes" id="UP001305815">
    <property type="component" value="Chromosome"/>
</dbReference>
<keyword evidence="9" id="KW-1185">Reference proteome</keyword>
<dbReference type="SUPFAM" id="SSF88659">
    <property type="entry name" value="Sigma3 and sigma4 domains of RNA polymerase sigma factors"/>
    <property type="match status" value="1"/>
</dbReference>
<sequence length="161" mass="19050">MNADFEELYERFFHDVYLFILAASGDPYIAEEITQETFFRALKEIRHFKGNCSVKSWLCQIAKNLYISQKRKKPALSTEDIPVTDISTEQSAEDLCIQNQQALSLYKILHYLDEPYKEVFTLRTLGDLSFREIGEIFGKQENWARVTYYRARMKIQKKIQE</sequence>
<gene>
    <name evidence="8" type="ORF">Lac1_24920</name>
</gene>
<dbReference type="Pfam" id="PF08281">
    <property type="entry name" value="Sigma70_r4_2"/>
    <property type="match status" value="1"/>
</dbReference>
<evidence type="ECO:0000259" key="6">
    <source>
        <dbReference type="Pfam" id="PF04542"/>
    </source>
</evidence>
<protein>
    <submittedName>
        <fullName evidence="8">RNA polymerase subunit sigma</fullName>
    </submittedName>
</protein>
<accession>A0ABM8I5C3</accession>
<keyword evidence="2" id="KW-0805">Transcription regulation</keyword>
<keyword evidence="4" id="KW-0238">DNA-binding</keyword>
<evidence type="ECO:0000313" key="8">
    <source>
        <dbReference type="EMBL" id="BDZ78309.1"/>
    </source>
</evidence>
<dbReference type="InterPro" id="IPR039425">
    <property type="entry name" value="RNA_pol_sigma-70-like"/>
</dbReference>
<dbReference type="InterPro" id="IPR013249">
    <property type="entry name" value="RNA_pol_sigma70_r4_t2"/>
</dbReference>
<name>A0ABM8I5C3_9FIRM</name>
<comment type="similarity">
    <text evidence="1">Belongs to the sigma-70 factor family. ECF subfamily.</text>
</comment>
<feature type="domain" description="RNA polymerase sigma factor 70 region 4 type 2" evidence="7">
    <location>
        <begin position="104"/>
        <end position="155"/>
    </location>
</feature>
<evidence type="ECO:0000259" key="7">
    <source>
        <dbReference type="Pfam" id="PF08281"/>
    </source>
</evidence>
<dbReference type="Gene3D" id="1.10.10.10">
    <property type="entry name" value="Winged helix-like DNA-binding domain superfamily/Winged helix DNA-binding domain"/>
    <property type="match status" value="1"/>
</dbReference>
<dbReference type="InterPro" id="IPR036388">
    <property type="entry name" value="WH-like_DNA-bd_sf"/>
</dbReference>
<evidence type="ECO:0000313" key="9">
    <source>
        <dbReference type="Proteomes" id="UP001305815"/>
    </source>
</evidence>
<dbReference type="InterPro" id="IPR013325">
    <property type="entry name" value="RNA_pol_sigma_r2"/>
</dbReference>
<evidence type="ECO:0000256" key="2">
    <source>
        <dbReference type="ARBA" id="ARBA00023015"/>
    </source>
</evidence>
<dbReference type="SUPFAM" id="SSF88946">
    <property type="entry name" value="Sigma2 domain of RNA polymerase sigma factors"/>
    <property type="match status" value="1"/>
</dbReference>
<evidence type="ECO:0000256" key="5">
    <source>
        <dbReference type="ARBA" id="ARBA00023163"/>
    </source>
</evidence>
<proteinExistence type="inferred from homology"/>
<reference evidence="9" key="1">
    <citation type="journal article" date="2023" name="Int. J. Syst. Evol. Microbiol.">
        <title>Claveliimonas bilis gen. nov., sp. nov., deoxycholic acid-producing bacteria isolated from human faeces, and reclassification of Sellimonas monacensis Zenner et al. 2021 as Claveliimonas monacensis comb. nov.</title>
        <authorList>
            <person name="Hisatomi A."/>
            <person name="Kastawa N.W.E.P.G."/>
            <person name="Song I."/>
            <person name="Ohkuma M."/>
            <person name="Fukiya S."/>
            <person name="Sakamoto M."/>
        </authorList>
    </citation>
    <scope>NUCLEOTIDE SEQUENCE [LARGE SCALE GENOMIC DNA]</scope>
    <source>
        <strain evidence="9">12BBH14</strain>
    </source>
</reference>
<organism evidence="8 9">
    <name type="scientific">Claveliimonas bilis</name>
    <dbReference type="NCBI Taxonomy" id="3028070"/>
    <lineage>
        <taxon>Bacteria</taxon>
        <taxon>Bacillati</taxon>
        <taxon>Bacillota</taxon>
        <taxon>Clostridia</taxon>
        <taxon>Lachnospirales</taxon>
        <taxon>Lachnospiraceae</taxon>
        <taxon>Claveliimonas</taxon>
    </lineage>
</organism>
<dbReference type="EMBL" id="AP027742">
    <property type="protein sequence ID" value="BDZ78309.1"/>
    <property type="molecule type" value="Genomic_DNA"/>
</dbReference>
<dbReference type="InterPro" id="IPR014284">
    <property type="entry name" value="RNA_pol_sigma-70_dom"/>
</dbReference>
<evidence type="ECO:0000256" key="3">
    <source>
        <dbReference type="ARBA" id="ARBA00023082"/>
    </source>
</evidence>
<keyword evidence="3" id="KW-0731">Sigma factor</keyword>
<evidence type="ECO:0000256" key="1">
    <source>
        <dbReference type="ARBA" id="ARBA00010641"/>
    </source>
</evidence>
<dbReference type="RefSeq" id="WP_230105363.1">
    <property type="nucleotide sequence ID" value="NZ_AP024845.1"/>
</dbReference>
<feature type="domain" description="RNA polymerase sigma-70 region 2" evidence="6">
    <location>
        <begin position="8"/>
        <end position="73"/>
    </location>
</feature>
<dbReference type="InterPro" id="IPR007627">
    <property type="entry name" value="RNA_pol_sigma70_r2"/>
</dbReference>
<keyword evidence="5" id="KW-0804">Transcription</keyword>
<dbReference type="NCBIfam" id="TIGR02937">
    <property type="entry name" value="sigma70-ECF"/>
    <property type="match status" value="1"/>
</dbReference>
<evidence type="ECO:0000256" key="4">
    <source>
        <dbReference type="ARBA" id="ARBA00023125"/>
    </source>
</evidence>
<dbReference type="InterPro" id="IPR013324">
    <property type="entry name" value="RNA_pol_sigma_r3/r4-like"/>
</dbReference>